<feature type="domain" description="Sushi" evidence="21">
    <location>
        <begin position="3"/>
        <end position="67"/>
    </location>
</feature>
<gene>
    <name evidence="22" type="primary">cfbl</name>
</gene>
<dbReference type="InterPro" id="IPR035976">
    <property type="entry name" value="Sushi/SCR/CCP_sf"/>
</dbReference>
<reference evidence="22 23" key="1">
    <citation type="submission" date="2020-06" db="EMBL/GenBank/DDBJ databases">
        <authorList>
            <consortium name="Wellcome Sanger Institute Data Sharing"/>
        </authorList>
    </citation>
    <scope>NUCLEOTIDE SEQUENCE [LARGE SCALE GENOMIC DNA]</scope>
</reference>
<sequence>CFKQCSDANLAIDGGHYVLSKNYNEGSVLAYRCPHGYFPYPDKSRRCLGNGMWKPSPRKKPRMECRLVTCPDPLVLDNGSVFPNQERYYLNNKTTYECFSEYTLRGSSSRVCQANGKWSGGTPICSRDTDYCHDPGTPPGARRSGHIFNIDDKVKYRCEGKLTLVGSKERTCQQNGEWSGSEPECYYDYTYDTPEDVAERFGSSLKNNLREEEEDQHEKKIRLDKSGNLNIYIALDASDSIDEEHFTKSKEVIKKLIDKISDYEVSPKYQIFFFATKVTEIVNIADFYREKGPTLDEIKDKLDVFEFEAKGNDAGTNIAQAFKTILQSISFVKTQGEKQFLNVSHVILMFTDGGANMGGSPKPKVEQIKDLIYQGDRENREKFLDIYVFGLGDDVWKEEIDEYVTHRDGEKHFFIMQDMQELSKTFDEMLDESNSVGLCGLHKDFDDGRQSTIVRRQPWLAKIVVTVKSAPSNCMGSLVTPRFILTAAHCFKFGDVAEGMMVDLGRYREKVKRYIPHPKYNTTSKVHEGIPEFYDYDVALIELVRDVHVSVDTRPICIPCTTQTSGALKLSGSAVTCKQHGELWMHLTALSDACCVCSSRTTRKRESCIEDAKKAKNVTVKNARDIVTDNFLCSGGIEPETDYVACKGESGGAVFVERNSRSVQVGILSWGVKNLCTDSNNNKVLSDESSRDFHINLFKVQPFLKKYLGDGTKDYAPLTFLD</sequence>
<feature type="active site" description="Charge relay system" evidence="17">
    <location>
        <position position="650"/>
    </location>
</feature>
<comment type="caution">
    <text evidence="18">Lacks conserved residue(s) required for the propagation of feature annotation.</text>
</comment>
<dbReference type="Pfam" id="PF00089">
    <property type="entry name" value="Trypsin"/>
    <property type="match status" value="1"/>
</dbReference>
<evidence type="ECO:0000256" key="15">
    <source>
        <dbReference type="ARBA" id="ARBA00023180"/>
    </source>
</evidence>
<keyword evidence="5" id="KW-0964">Secreted</keyword>
<evidence type="ECO:0000313" key="22">
    <source>
        <dbReference type="Ensembl" id="ENSDCDP00010001803.1"/>
    </source>
</evidence>
<evidence type="ECO:0000259" key="20">
    <source>
        <dbReference type="PROSITE" id="PS50240"/>
    </source>
</evidence>
<dbReference type="SUPFAM" id="SSF57535">
    <property type="entry name" value="Complement control module/SCR domain"/>
    <property type="match status" value="3"/>
</dbReference>
<evidence type="ECO:0000259" key="19">
    <source>
        <dbReference type="PROSITE" id="PS50234"/>
    </source>
</evidence>
<keyword evidence="7 18" id="KW-0768">Sushi</keyword>
<proteinExistence type="predicted"/>
<dbReference type="GO" id="GO:0045087">
    <property type="term" value="P:innate immune response"/>
    <property type="evidence" value="ECO:0007669"/>
    <property type="project" value="UniProtKB-KW"/>
</dbReference>
<dbReference type="PROSITE" id="PS50240">
    <property type="entry name" value="TRYPSIN_DOM"/>
    <property type="match status" value="1"/>
</dbReference>
<dbReference type="SUPFAM" id="SSF50494">
    <property type="entry name" value="Trypsin-like serine proteases"/>
    <property type="match status" value="1"/>
</dbReference>
<dbReference type="InterPro" id="IPR000436">
    <property type="entry name" value="Sushi_SCR_CCP_dom"/>
</dbReference>
<protein>
    <recommendedName>
        <fullName evidence="16">C3/C5 convertase</fullName>
    </recommendedName>
</protein>
<comment type="subcellular location">
    <subcellularLocation>
        <location evidence="3">Cell surface</location>
    </subcellularLocation>
    <subcellularLocation>
        <location evidence="4">Secreted</location>
    </subcellularLocation>
</comment>
<evidence type="ECO:0000256" key="3">
    <source>
        <dbReference type="ARBA" id="ARBA00004241"/>
    </source>
</evidence>
<dbReference type="Pfam" id="PF00084">
    <property type="entry name" value="Sushi"/>
    <property type="match status" value="3"/>
</dbReference>
<dbReference type="Pfam" id="PF00092">
    <property type="entry name" value="VWA"/>
    <property type="match status" value="1"/>
</dbReference>
<dbReference type="PROSITE" id="PS00134">
    <property type="entry name" value="TRYPSIN_HIS"/>
    <property type="match status" value="1"/>
</dbReference>
<evidence type="ECO:0000256" key="14">
    <source>
        <dbReference type="ARBA" id="ARBA00023157"/>
    </source>
</evidence>
<dbReference type="InterPro" id="IPR011360">
    <property type="entry name" value="Compl_C2_B"/>
</dbReference>
<feature type="domain" description="VWFA" evidence="19">
    <location>
        <begin position="230"/>
        <end position="429"/>
    </location>
</feature>
<keyword evidence="14 18" id="KW-1015">Disulfide bond</keyword>
<evidence type="ECO:0000256" key="16">
    <source>
        <dbReference type="ARBA" id="ARBA00029636"/>
    </source>
</evidence>
<evidence type="ECO:0000256" key="11">
    <source>
        <dbReference type="ARBA" id="ARBA00022801"/>
    </source>
</evidence>
<dbReference type="GO" id="GO:0006508">
    <property type="term" value="P:proteolysis"/>
    <property type="evidence" value="ECO:0007669"/>
    <property type="project" value="UniProtKB-KW"/>
</dbReference>
<dbReference type="SUPFAM" id="SSF53300">
    <property type="entry name" value="vWA-like"/>
    <property type="match status" value="1"/>
</dbReference>
<dbReference type="AlphaFoldDB" id="A0AAY3ZXG6"/>
<organism evidence="22 23">
    <name type="scientific">Denticeps clupeoides</name>
    <name type="common">denticle herring</name>
    <dbReference type="NCBI Taxonomy" id="299321"/>
    <lineage>
        <taxon>Eukaryota</taxon>
        <taxon>Metazoa</taxon>
        <taxon>Chordata</taxon>
        <taxon>Craniata</taxon>
        <taxon>Vertebrata</taxon>
        <taxon>Euteleostomi</taxon>
        <taxon>Actinopterygii</taxon>
        <taxon>Neopterygii</taxon>
        <taxon>Teleostei</taxon>
        <taxon>Clupei</taxon>
        <taxon>Clupeiformes</taxon>
        <taxon>Denticipitoidei</taxon>
        <taxon>Denticipitidae</taxon>
        <taxon>Denticeps</taxon>
    </lineage>
</organism>
<feature type="active site" description="Charge relay system" evidence="17">
    <location>
        <position position="537"/>
    </location>
</feature>
<reference evidence="22" key="2">
    <citation type="submission" date="2025-08" db="UniProtKB">
        <authorList>
            <consortium name="Ensembl"/>
        </authorList>
    </citation>
    <scope>IDENTIFICATION</scope>
</reference>
<keyword evidence="8" id="KW-0645">Protease</keyword>
<evidence type="ECO:0000256" key="10">
    <source>
        <dbReference type="ARBA" id="ARBA00022737"/>
    </source>
</evidence>
<feature type="disulfide bond" evidence="18">
    <location>
        <begin position="158"/>
        <end position="185"/>
    </location>
</feature>
<feature type="domain" description="Peptidase S1" evidence="20">
    <location>
        <begin position="445"/>
        <end position="709"/>
    </location>
</feature>
<evidence type="ECO:0000256" key="6">
    <source>
        <dbReference type="ARBA" id="ARBA00022588"/>
    </source>
</evidence>
<dbReference type="Gene3D" id="2.40.10.10">
    <property type="entry name" value="Trypsin-like serine proteases"/>
    <property type="match status" value="2"/>
</dbReference>
<evidence type="ECO:0000259" key="21">
    <source>
        <dbReference type="PROSITE" id="PS50923"/>
    </source>
</evidence>
<dbReference type="SMART" id="SM00327">
    <property type="entry name" value="VWA"/>
    <property type="match status" value="1"/>
</dbReference>
<dbReference type="InterPro" id="IPR018114">
    <property type="entry name" value="TRYPSIN_HIS"/>
</dbReference>
<keyword evidence="12" id="KW-0720">Serine protease</keyword>
<dbReference type="PROSITE" id="PS50923">
    <property type="entry name" value="SUSHI"/>
    <property type="match status" value="3"/>
</dbReference>
<keyword evidence="9" id="KW-0732">Signal</keyword>
<keyword evidence="11" id="KW-0378">Hydrolase</keyword>
<comment type="cofactor">
    <cofactor evidence="2">
        <name>Mg(2+)</name>
        <dbReference type="ChEBI" id="CHEBI:18420"/>
    </cofactor>
</comment>
<feature type="domain" description="Sushi" evidence="21">
    <location>
        <begin position="68"/>
        <end position="127"/>
    </location>
</feature>
<evidence type="ECO:0000256" key="18">
    <source>
        <dbReference type="PROSITE-ProRule" id="PRU00302"/>
    </source>
</evidence>
<dbReference type="InterPro" id="IPR009003">
    <property type="entry name" value="Peptidase_S1_PA"/>
</dbReference>
<dbReference type="InterPro" id="IPR036465">
    <property type="entry name" value="vWFA_dom_sf"/>
</dbReference>
<evidence type="ECO:0000256" key="12">
    <source>
        <dbReference type="ARBA" id="ARBA00022825"/>
    </source>
</evidence>
<dbReference type="GO" id="GO:0006956">
    <property type="term" value="P:complement activation"/>
    <property type="evidence" value="ECO:0007669"/>
    <property type="project" value="InterPro"/>
</dbReference>
<evidence type="ECO:0000256" key="5">
    <source>
        <dbReference type="ARBA" id="ARBA00022525"/>
    </source>
</evidence>
<evidence type="ECO:0000256" key="13">
    <source>
        <dbReference type="ARBA" id="ARBA00022859"/>
    </source>
</evidence>
<dbReference type="GeneTree" id="ENSGT00940000158605"/>
<evidence type="ECO:0000256" key="7">
    <source>
        <dbReference type="ARBA" id="ARBA00022659"/>
    </source>
</evidence>
<dbReference type="GO" id="GO:0004252">
    <property type="term" value="F:serine-type endopeptidase activity"/>
    <property type="evidence" value="ECO:0007669"/>
    <property type="project" value="InterPro"/>
</dbReference>
<reference evidence="22" key="3">
    <citation type="submission" date="2025-09" db="UniProtKB">
        <authorList>
            <consortium name="Ensembl"/>
        </authorList>
    </citation>
    <scope>IDENTIFICATION</scope>
</reference>
<evidence type="ECO:0000256" key="1">
    <source>
        <dbReference type="ARBA" id="ARBA00001936"/>
    </source>
</evidence>
<dbReference type="Gene3D" id="3.40.50.410">
    <property type="entry name" value="von Willebrand factor, type A domain"/>
    <property type="match status" value="1"/>
</dbReference>
<dbReference type="PIRSF" id="PIRSF001154">
    <property type="entry name" value="Compl_C2_B"/>
    <property type="match status" value="1"/>
</dbReference>
<dbReference type="Gene3D" id="2.10.70.10">
    <property type="entry name" value="Complement Module, domain 1"/>
    <property type="match status" value="3"/>
</dbReference>
<dbReference type="Ensembl" id="ENSDCDT00010001875.1">
    <property type="protein sequence ID" value="ENSDCDP00010001803.1"/>
    <property type="gene ID" value="ENSDCDG00010000886.1"/>
</dbReference>
<dbReference type="CDD" id="cd00033">
    <property type="entry name" value="CCP"/>
    <property type="match status" value="3"/>
</dbReference>
<dbReference type="InterPro" id="IPR001314">
    <property type="entry name" value="Peptidase_S1A"/>
</dbReference>
<dbReference type="PANTHER" id="PTHR46393:SF6">
    <property type="entry name" value="COMPLEMENT C2-RELATED"/>
    <property type="match status" value="1"/>
</dbReference>
<feature type="disulfide bond" evidence="18">
    <location>
        <begin position="98"/>
        <end position="125"/>
    </location>
</feature>
<evidence type="ECO:0000256" key="2">
    <source>
        <dbReference type="ARBA" id="ARBA00001946"/>
    </source>
</evidence>
<dbReference type="GO" id="GO:0009617">
    <property type="term" value="P:response to bacterium"/>
    <property type="evidence" value="ECO:0007669"/>
    <property type="project" value="TreeGrafter"/>
</dbReference>
<dbReference type="InterPro" id="IPR043504">
    <property type="entry name" value="Peptidase_S1_PA_chymotrypsin"/>
</dbReference>
<feature type="domain" description="Sushi" evidence="21">
    <location>
        <begin position="130"/>
        <end position="187"/>
    </location>
</feature>
<evidence type="ECO:0000256" key="9">
    <source>
        <dbReference type="ARBA" id="ARBA00022729"/>
    </source>
</evidence>
<evidence type="ECO:0000313" key="23">
    <source>
        <dbReference type="Proteomes" id="UP000694580"/>
    </source>
</evidence>
<feature type="active site" description="Charge relay system" evidence="17">
    <location>
        <position position="489"/>
    </location>
</feature>
<dbReference type="Proteomes" id="UP000694580">
    <property type="component" value="Chromosome 6"/>
</dbReference>
<dbReference type="SMART" id="SM00020">
    <property type="entry name" value="Tryp_SPc"/>
    <property type="match status" value="1"/>
</dbReference>
<dbReference type="InterPro" id="IPR001254">
    <property type="entry name" value="Trypsin_dom"/>
</dbReference>
<keyword evidence="15" id="KW-0325">Glycoprotein</keyword>
<dbReference type="GO" id="GO:0070062">
    <property type="term" value="C:extracellular exosome"/>
    <property type="evidence" value="ECO:0007669"/>
    <property type="project" value="TreeGrafter"/>
</dbReference>
<accession>A0AAY3ZXG6</accession>
<dbReference type="InterPro" id="IPR002035">
    <property type="entry name" value="VWF_A"/>
</dbReference>
<comment type="cofactor">
    <cofactor evidence="1">
        <name>Mn(2+)</name>
        <dbReference type="ChEBI" id="CHEBI:29035"/>
    </cofactor>
</comment>
<dbReference type="FunFam" id="2.10.70.10:FF:000019">
    <property type="entry name" value="Complement factor b,-like"/>
    <property type="match status" value="1"/>
</dbReference>
<dbReference type="CDD" id="cd00190">
    <property type="entry name" value="Tryp_SPc"/>
    <property type="match status" value="1"/>
</dbReference>
<keyword evidence="10" id="KW-0677">Repeat</keyword>
<keyword evidence="13" id="KW-0391">Immunity</keyword>
<evidence type="ECO:0000256" key="8">
    <source>
        <dbReference type="ARBA" id="ARBA00022670"/>
    </source>
</evidence>
<evidence type="ECO:0000256" key="17">
    <source>
        <dbReference type="PIRSR" id="PIRSR001154-1"/>
    </source>
</evidence>
<dbReference type="PROSITE" id="PS50234">
    <property type="entry name" value="VWFA"/>
    <property type="match status" value="1"/>
</dbReference>
<evidence type="ECO:0000256" key="4">
    <source>
        <dbReference type="ARBA" id="ARBA00004613"/>
    </source>
</evidence>
<dbReference type="PRINTS" id="PR00722">
    <property type="entry name" value="CHYMOTRYPSIN"/>
</dbReference>
<dbReference type="SMART" id="SM00032">
    <property type="entry name" value="CCP"/>
    <property type="match status" value="3"/>
</dbReference>
<dbReference type="PANTHER" id="PTHR46393">
    <property type="entry name" value="SUSHI DOMAIN-CONTAINING PROTEIN"/>
    <property type="match status" value="1"/>
</dbReference>
<keyword evidence="23" id="KW-1185">Reference proteome</keyword>
<dbReference type="GO" id="GO:0009986">
    <property type="term" value="C:cell surface"/>
    <property type="evidence" value="ECO:0007669"/>
    <property type="project" value="UniProtKB-SubCell"/>
</dbReference>
<name>A0AAY3ZXG6_9TELE</name>
<keyword evidence="6" id="KW-0399">Innate immunity</keyword>